<evidence type="ECO:0000259" key="9">
    <source>
        <dbReference type="Pfam" id="PF23559"/>
    </source>
</evidence>
<dbReference type="Gramene" id="TraesARI2D03G01116630.1">
    <property type="protein sequence ID" value="TraesARI2D03G01116630.1"/>
    <property type="gene ID" value="TraesARI2D03G01116630"/>
</dbReference>
<reference evidence="11" key="2">
    <citation type="submission" date="2018-10" db="UniProtKB">
        <authorList>
            <consortium name="EnsemblPlants"/>
        </authorList>
    </citation>
    <scope>IDENTIFICATION</scope>
</reference>
<evidence type="ECO:0000256" key="3">
    <source>
        <dbReference type="ARBA" id="ARBA00022737"/>
    </source>
</evidence>
<accession>A0A1D5UXC8</accession>
<protein>
    <submittedName>
        <fullName evidence="11">Uncharacterized protein</fullName>
    </submittedName>
</protein>
<evidence type="ECO:0000256" key="6">
    <source>
        <dbReference type="ARBA" id="ARBA00023054"/>
    </source>
</evidence>
<sequence>MAEGVILLAVTKIGTALGNEVINKAGPLFRNFKAQVGELQGGMSRISCELRLMHEFLCTMDIRNRKDQVYGIWMEEVQKVAHRIEDIVDEYLFLVGQRHDIGWRFYLMKGFKQPEALLSLNRIVSLIKEAEASLLHLFQAKDRWVPMANNGPADNSGYIVERSQHLASTSHSISDEDLVGVEKNKKDLLEWLTVTDNEMEGSTVVLYGMGGLGKTALAANVYKQQRENYDCHAWVSVSQTYSPIDLLWKLFKELHRDGETAPTEINTMDLIYIKGKLSKFLEQKKYLIVLDDVWKQEAFNDLLGGLAPNTKGSRIVITTRNDDIAKLASEGRALKSECLPYDESRLLFCKKAFRMDDCPAELEVHTKEIVDKCNGLPLAIVSVGSLLFVREKNPTEWKRIHDQLGWELAHNPGLDDVRNTLYLSFIYLPTYLKSCFLYCALFPEDCTLHRKVLIRLWIAEGFIEERGHSTLEEVAEGYLNELVHRNMLQPLECNSFGRIRSFKMHDIVRELAIDLSQKGSFGLAYEYGNHGILDTNTRRLVVSKCSTDILSHLQLPRLRSCIIFDKAMPSSRILDSVADKSKYIVVLELRGLSSIEQVPSAVGCLFNLRYFGLRDSKVKILPKSIEKLSNLLTLDIFNNMIQELPHGIVKLKNLRHLLVERIVDPSHRAFICRHGMRIQKGLSNLTNLQTLNTIEAREDSIKELGELKQLRSLRISNLKETHCALFCKSLLKMQLLNQLHITMSDKDGILQLNELKTPPLNLQKLILRGRLAEETFQSPLFQKGGKKLCGLYLVWSCLPEDPLPSISGLDNLTELHLTEAFVGKKLTFNKGWFPNLKSLKLRDLPSLNKLKIKKGAMASLHILQLVNLRKLKDVPAGLEFLTTLQSLSFLHITEEFLVLLNEYSGIKEIPVWYSIEDQPVTRK</sequence>
<dbReference type="PANTHER" id="PTHR23155">
    <property type="entry name" value="DISEASE RESISTANCE PROTEIN RP"/>
    <property type="match status" value="1"/>
</dbReference>
<evidence type="ECO:0000256" key="5">
    <source>
        <dbReference type="ARBA" id="ARBA00022821"/>
    </source>
</evidence>
<dbReference type="GO" id="GO:0002758">
    <property type="term" value="P:innate immune response-activating signaling pathway"/>
    <property type="evidence" value="ECO:0007669"/>
    <property type="project" value="UniProtKB-ARBA"/>
</dbReference>
<evidence type="ECO:0000256" key="1">
    <source>
        <dbReference type="ARBA" id="ARBA00008894"/>
    </source>
</evidence>
<name>A0A1D5UXC8_WHEAT</name>
<dbReference type="InterPro" id="IPR027417">
    <property type="entry name" value="P-loop_NTPase"/>
</dbReference>
<dbReference type="Gramene" id="TraesROB_scaffold_013679_01G000200.1">
    <property type="protein sequence ID" value="TraesROB_scaffold_013679_01G000200.1"/>
    <property type="gene ID" value="TraesROB_scaffold_013679_01G000200"/>
</dbReference>
<dbReference type="RefSeq" id="XP_044327503.1">
    <property type="nucleotide sequence ID" value="XM_044471568.1"/>
</dbReference>
<dbReference type="PaxDb" id="4565-Traes_2DS_E29509E47.1"/>
<keyword evidence="6" id="KW-0175">Coiled coil</keyword>
<dbReference type="EnsemblPlants" id="TraesCS2D02G064200.1">
    <property type="protein sequence ID" value="TraesCS2D02G064200.1"/>
    <property type="gene ID" value="TraesCS2D02G064200"/>
</dbReference>
<dbReference type="eggNOG" id="KOG4658">
    <property type="taxonomic scope" value="Eukaryota"/>
</dbReference>
<dbReference type="Gramene" id="TraesCS2D02G064200.1">
    <property type="protein sequence ID" value="TraesCS2D02G064200.1"/>
    <property type="gene ID" value="TraesCS2D02G064200"/>
</dbReference>
<dbReference type="Pfam" id="PF23559">
    <property type="entry name" value="WHD_DRP"/>
    <property type="match status" value="1"/>
</dbReference>
<dbReference type="FunFam" id="3.40.50.300:FF:001091">
    <property type="entry name" value="Probable disease resistance protein At1g61300"/>
    <property type="match status" value="1"/>
</dbReference>
<dbReference type="OrthoDB" id="598235at2759"/>
<dbReference type="Pfam" id="PF18052">
    <property type="entry name" value="Rx_N"/>
    <property type="match status" value="1"/>
</dbReference>
<dbReference type="InterPro" id="IPR058922">
    <property type="entry name" value="WHD_DRP"/>
</dbReference>
<dbReference type="OMA" id="CNSFRRI"/>
<dbReference type="GO" id="GO:0009626">
    <property type="term" value="P:plant-type hypersensitive response"/>
    <property type="evidence" value="ECO:0007669"/>
    <property type="project" value="UniProtKB-ARBA"/>
</dbReference>
<dbReference type="Pfam" id="PF00931">
    <property type="entry name" value="NB-ARC"/>
    <property type="match status" value="1"/>
</dbReference>
<dbReference type="Gene3D" id="1.20.5.4130">
    <property type="match status" value="1"/>
</dbReference>
<dbReference type="Pfam" id="PF23598">
    <property type="entry name" value="LRR_14"/>
    <property type="match status" value="1"/>
</dbReference>
<evidence type="ECO:0000256" key="2">
    <source>
        <dbReference type="ARBA" id="ARBA00022614"/>
    </source>
</evidence>
<dbReference type="FunFam" id="1.10.10.10:FF:000322">
    <property type="entry name" value="Probable disease resistance protein At1g63360"/>
    <property type="match status" value="1"/>
</dbReference>
<dbReference type="InterPro" id="IPR036388">
    <property type="entry name" value="WH-like_DNA-bd_sf"/>
</dbReference>
<dbReference type="SUPFAM" id="SSF52058">
    <property type="entry name" value="L domain-like"/>
    <property type="match status" value="1"/>
</dbReference>
<keyword evidence="2" id="KW-0433">Leucine-rich repeat</keyword>
<dbReference type="InterPro" id="IPR002182">
    <property type="entry name" value="NB-ARC"/>
</dbReference>
<gene>
    <name evidence="11" type="primary">LOC123048474</name>
</gene>
<feature type="domain" description="Disease resistance N-terminal" evidence="8">
    <location>
        <begin position="10"/>
        <end position="100"/>
    </location>
</feature>
<dbReference type="AlphaFoldDB" id="A0A1D5UXC8"/>
<dbReference type="SUPFAM" id="SSF52540">
    <property type="entry name" value="P-loop containing nucleoside triphosphate hydrolases"/>
    <property type="match status" value="1"/>
</dbReference>
<evidence type="ECO:0000259" key="7">
    <source>
        <dbReference type="Pfam" id="PF00931"/>
    </source>
</evidence>
<dbReference type="Gene3D" id="3.80.10.10">
    <property type="entry name" value="Ribonuclease Inhibitor"/>
    <property type="match status" value="2"/>
</dbReference>
<reference evidence="11" key="1">
    <citation type="submission" date="2018-08" db="EMBL/GenBank/DDBJ databases">
        <authorList>
            <person name="Rossello M."/>
        </authorList>
    </citation>
    <scope>NUCLEOTIDE SEQUENCE [LARGE SCALE GENOMIC DNA]</scope>
    <source>
        <strain evidence="11">cv. Chinese Spring</strain>
    </source>
</reference>
<dbReference type="InterPro" id="IPR042197">
    <property type="entry name" value="Apaf_helical"/>
</dbReference>
<dbReference type="PANTHER" id="PTHR23155:SF1098">
    <property type="entry name" value="OS11G0678400 PROTEIN"/>
    <property type="match status" value="1"/>
</dbReference>
<dbReference type="STRING" id="4565.A0A1D5UXC8"/>
<keyword evidence="5" id="KW-0611">Plant defense</keyword>
<feature type="domain" description="Disease resistance protein winged helix" evidence="9">
    <location>
        <begin position="441"/>
        <end position="512"/>
    </location>
</feature>
<dbReference type="InterPro" id="IPR044974">
    <property type="entry name" value="Disease_R_plants"/>
</dbReference>
<evidence type="ECO:0000259" key="8">
    <source>
        <dbReference type="Pfam" id="PF18052"/>
    </source>
</evidence>
<dbReference type="Gramene" id="TraesCS2D03G0126900.1">
    <property type="protein sequence ID" value="TraesCS2D03G0126900.1.CDS"/>
    <property type="gene ID" value="TraesCS2D03G0126900"/>
</dbReference>
<dbReference type="Gramene" id="TraesLAC2D03G01050830.1">
    <property type="protein sequence ID" value="TraesLAC2D03G01050830.1"/>
    <property type="gene ID" value="TraesLAC2D03G01050830"/>
</dbReference>
<dbReference type="InterPro" id="IPR032675">
    <property type="entry name" value="LRR_dom_sf"/>
</dbReference>
<evidence type="ECO:0000313" key="12">
    <source>
        <dbReference type="Proteomes" id="UP000019116"/>
    </source>
</evidence>
<dbReference type="Gene3D" id="1.10.8.430">
    <property type="entry name" value="Helical domain of apoptotic protease-activating factors"/>
    <property type="match status" value="1"/>
</dbReference>
<proteinExistence type="inferred from homology"/>
<dbReference type="Gene3D" id="1.10.10.10">
    <property type="entry name" value="Winged helix-like DNA-binding domain superfamily/Winged helix DNA-binding domain"/>
    <property type="match status" value="1"/>
</dbReference>
<feature type="domain" description="NB-ARC" evidence="7">
    <location>
        <begin position="182"/>
        <end position="357"/>
    </location>
</feature>
<dbReference type="GO" id="GO:0043531">
    <property type="term" value="F:ADP binding"/>
    <property type="evidence" value="ECO:0007669"/>
    <property type="project" value="InterPro"/>
</dbReference>
<dbReference type="PRINTS" id="PR00364">
    <property type="entry name" value="DISEASERSIST"/>
</dbReference>
<keyword evidence="4" id="KW-0547">Nucleotide-binding</keyword>
<dbReference type="Proteomes" id="UP000019116">
    <property type="component" value="Chromosome 2D"/>
</dbReference>
<evidence type="ECO:0000256" key="4">
    <source>
        <dbReference type="ARBA" id="ARBA00022741"/>
    </source>
</evidence>
<dbReference type="GO" id="GO:0042742">
    <property type="term" value="P:defense response to bacterium"/>
    <property type="evidence" value="ECO:0007669"/>
    <property type="project" value="UniProtKB-ARBA"/>
</dbReference>
<dbReference type="Gramene" id="TraesSTA2D03G01087470.1">
    <property type="protein sequence ID" value="TraesSTA2D03G01087470.1"/>
    <property type="gene ID" value="TraesSTA2D03G01087470"/>
</dbReference>
<dbReference type="SMR" id="A0A1D5UXC8"/>
<organism evidence="11">
    <name type="scientific">Triticum aestivum</name>
    <name type="common">Wheat</name>
    <dbReference type="NCBI Taxonomy" id="4565"/>
    <lineage>
        <taxon>Eukaryota</taxon>
        <taxon>Viridiplantae</taxon>
        <taxon>Streptophyta</taxon>
        <taxon>Embryophyta</taxon>
        <taxon>Tracheophyta</taxon>
        <taxon>Spermatophyta</taxon>
        <taxon>Magnoliopsida</taxon>
        <taxon>Liliopsida</taxon>
        <taxon>Poales</taxon>
        <taxon>Poaceae</taxon>
        <taxon>BOP clade</taxon>
        <taxon>Pooideae</taxon>
        <taxon>Triticodae</taxon>
        <taxon>Triticeae</taxon>
        <taxon>Triticinae</taxon>
        <taxon>Triticum</taxon>
    </lineage>
</organism>
<dbReference type="Gramene" id="TraesMAC2D03G01097740.1">
    <property type="protein sequence ID" value="TraesMAC2D03G01097740.1"/>
    <property type="gene ID" value="TraesMAC2D03G01097740"/>
</dbReference>
<keyword evidence="3" id="KW-0677">Repeat</keyword>
<dbReference type="Gene3D" id="3.40.50.300">
    <property type="entry name" value="P-loop containing nucleotide triphosphate hydrolases"/>
    <property type="match status" value="1"/>
</dbReference>
<evidence type="ECO:0000313" key="11">
    <source>
        <dbReference type="EnsemblPlants" id="TraesCS2D02G064200.1"/>
    </source>
</evidence>
<feature type="domain" description="Disease resistance R13L4/SHOC-2-like LRR" evidence="10">
    <location>
        <begin position="558"/>
        <end position="889"/>
    </location>
</feature>
<dbReference type="GeneID" id="123048474"/>
<dbReference type="InterPro" id="IPR041118">
    <property type="entry name" value="Rx_N"/>
</dbReference>
<comment type="similarity">
    <text evidence="1">Belongs to the disease resistance NB-LRR family.</text>
</comment>
<evidence type="ECO:0000259" key="10">
    <source>
        <dbReference type="Pfam" id="PF23598"/>
    </source>
</evidence>
<dbReference type="InterPro" id="IPR055414">
    <property type="entry name" value="LRR_R13L4/SHOC2-like"/>
</dbReference>
<dbReference type="Gramene" id="TraesWEE_scaffold_018352_01G000200.1">
    <property type="protein sequence ID" value="TraesWEE_scaffold_018352_01G000200.1"/>
    <property type="gene ID" value="TraesWEE_scaffold_018352_01G000200"/>
</dbReference>
<dbReference type="Gramene" id="TraesCLE_scaffold_011138_01G000200.1">
    <property type="protein sequence ID" value="TraesCLE_scaffold_011138_01G000200.1"/>
    <property type="gene ID" value="TraesCLE_scaffold_011138_01G000200"/>
</dbReference>
<keyword evidence="12" id="KW-1185">Reference proteome</keyword>
<dbReference type="Gramene" id="TraesJUL2D03G01105040.1">
    <property type="protein sequence ID" value="TraesJUL2D03G01105040.1"/>
    <property type="gene ID" value="TraesJUL2D03G01105040"/>
</dbReference>
<dbReference type="Gramene" id="TraesLDM2D03G01100470.1">
    <property type="protein sequence ID" value="TraesLDM2D03G01100470.1"/>
    <property type="gene ID" value="TraesLDM2D03G01100470"/>
</dbReference>